<dbReference type="Proteomes" id="UP000483362">
    <property type="component" value="Unassembled WGS sequence"/>
</dbReference>
<dbReference type="RefSeq" id="WP_154327062.1">
    <property type="nucleotide sequence ID" value="NZ_CP045696.1"/>
</dbReference>
<protein>
    <recommendedName>
        <fullName evidence="3">2-C-methyl-D-erythritol 4-phosphate cytidylyltransferase</fullName>
        <ecNumber evidence="3">2.7.7.60</ecNumber>
    </recommendedName>
    <alternativeName>
        <fullName evidence="3">4-diphosphocytidyl-2C-methyl-D-erythritol synthase</fullName>
    </alternativeName>
    <alternativeName>
        <fullName evidence="3">MEP cytidylyltransferase</fullName>
        <shortName evidence="3">MCT</shortName>
    </alternativeName>
</protein>
<feature type="site" description="Transition state stabilizer" evidence="3">
    <location>
        <position position="15"/>
    </location>
</feature>
<dbReference type="CDD" id="cd02516">
    <property type="entry name" value="CDP-ME_synthetase"/>
    <property type="match status" value="1"/>
</dbReference>
<evidence type="ECO:0000256" key="2">
    <source>
        <dbReference type="ARBA" id="ARBA00022695"/>
    </source>
</evidence>
<dbReference type="NCBIfam" id="NF001186">
    <property type="entry name" value="PRK00155.2-3"/>
    <property type="match status" value="1"/>
</dbReference>
<comment type="catalytic activity">
    <reaction evidence="3">
        <text>2-C-methyl-D-erythritol 4-phosphate + CTP + H(+) = 4-CDP-2-C-methyl-D-erythritol + diphosphate</text>
        <dbReference type="Rhea" id="RHEA:13429"/>
        <dbReference type="ChEBI" id="CHEBI:15378"/>
        <dbReference type="ChEBI" id="CHEBI:33019"/>
        <dbReference type="ChEBI" id="CHEBI:37563"/>
        <dbReference type="ChEBI" id="CHEBI:57823"/>
        <dbReference type="ChEBI" id="CHEBI:58262"/>
        <dbReference type="EC" id="2.7.7.60"/>
    </reaction>
</comment>
<dbReference type="PANTHER" id="PTHR32125">
    <property type="entry name" value="2-C-METHYL-D-ERYTHRITOL 4-PHOSPHATE CYTIDYLYLTRANSFERASE, CHLOROPLASTIC"/>
    <property type="match status" value="1"/>
</dbReference>
<organism evidence="4 5">
    <name type="scientific">Sodaliphilus pleomorphus</name>
    <dbReference type="NCBI Taxonomy" id="2606626"/>
    <lineage>
        <taxon>Bacteria</taxon>
        <taxon>Pseudomonadati</taxon>
        <taxon>Bacteroidota</taxon>
        <taxon>Bacteroidia</taxon>
        <taxon>Bacteroidales</taxon>
        <taxon>Muribaculaceae</taxon>
        <taxon>Sodaliphilus</taxon>
    </lineage>
</organism>
<evidence type="ECO:0000313" key="5">
    <source>
        <dbReference type="Proteomes" id="UP000483362"/>
    </source>
</evidence>
<keyword evidence="3" id="KW-0414">Isoprene biosynthesis</keyword>
<evidence type="ECO:0000313" key="4">
    <source>
        <dbReference type="EMBL" id="MSS18118.1"/>
    </source>
</evidence>
<dbReference type="InterPro" id="IPR029044">
    <property type="entry name" value="Nucleotide-diphossugar_trans"/>
</dbReference>
<dbReference type="InterPro" id="IPR034683">
    <property type="entry name" value="IspD/TarI"/>
</dbReference>
<dbReference type="InterPro" id="IPR050088">
    <property type="entry name" value="IspD/TarI_cytidylyltransf_bact"/>
</dbReference>
<dbReference type="AlphaFoldDB" id="A0A6L5XF15"/>
<comment type="caution">
    <text evidence="4">The sequence shown here is derived from an EMBL/GenBank/DDBJ whole genome shotgun (WGS) entry which is preliminary data.</text>
</comment>
<keyword evidence="1 3" id="KW-0808">Transferase</keyword>
<evidence type="ECO:0000256" key="1">
    <source>
        <dbReference type="ARBA" id="ARBA00022679"/>
    </source>
</evidence>
<dbReference type="PANTHER" id="PTHR32125:SF4">
    <property type="entry name" value="2-C-METHYL-D-ERYTHRITOL 4-PHOSPHATE CYTIDYLYLTRANSFERASE, CHLOROPLASTIC"/>
    <property type="match status" value="1"/>
</dbReference>
<dbReference type="FunFam" id="3.90.550.10:FF:000003">
    <property type="entry name" value="2-C-methyl-D-erythritol 4-phosphate cytidylyltransferase"/>
    <property type="match status" value="1"/>
</dbReference>
<gene>
    <name evidence="3" type="primary">ispD</name>
    <name evidence="4" type="ORF">FYJ29_10170</name>
</gene>
<accession>A0A6L5XF15</accession>
<dbReference type="Pfam" id="PF01128">
    <property type="entry name" value="IspD"/>
    <property type="match status" value="1"/>
</dbReference>
<dbReference type="SUPFAM" id="SSF53448">
    <property type="entry name" value="Nucleotide-diphospho-sugar transferases"/>
    <property type="match status" value="1"/>
</dbReference>
<keyword evidence="2 3" id="KW-0548">Nucleotidyltransferase</keyword>
<dbReference type="GO" id="GO:0050518">
    <property type="term" value="F:2-C-methyl-D-erythritol 4-phosphate cytidylyltransferase activity"/>
    <property type="evidence" value="ECO:0007669"/>
    <property type="project" value="UniProtKB-UniRule"/>
</dbReference>
<sequence>MKRYAIIVAGGSGTRFGAPVPKQFVPLEGRPVLMRTIDQFHQAGNVEILLVLPASQQRYWHELCRQHNFDTPHAVVQGGDSRFQSVKNALAVMHPEPGDLVAVHDGVRPLVSVELIGKIYQAAASSGAAVPVTPVTDSVRQLDGRGSSQALPRASLRAVQTPQAFDALQLKRDYDVPCDPFFTDDASVWERAGGQVTLVEGEITNIKITHPVDIVVAQHLLHPHD</sequence>
<keyword evidence="5" id="KW-1185">Reference proteome</keyword>
<comment type="function">
    <text evidence="3">Catalyzes the formation of 4-diphosphocytidyl-2-C-methyl-D-erythritol from CTP and 2-C-methyl-D-erythritol 4-phosphate (MEP).</text>
</comment>
<dbReference type="GO" id="GO:0019288">
    <property type="term" value="P:isopentenyl diphosphate biosynthetic process, methylerythritol 4-phosphate pathway"/>
    <property type="evidence" value="ECO:0007669"/>
    <property type="project" value="UniProtKB-UniRule"/>
</dbReference>
<comment type="similarity">
    <text evidence="3">Belongs to the IspD/TarI cytidylyltransferase family. IspD subfamily.</text>
</comment>
<name>A0A6L5XF15_9BACT</name>
<evidence type="ECO:0000256" key="3">
    <source>
        <dbReference type="HAMAP-Rule" id="MF_00108"/>
    </source>
</evidence>
<dbReference type="EC" id="2.7.7.60" evidence="3"/>
<feature type="site" description="Positions MEP for the nucleophilic attack" evidence="3">
    <location>
        <position position="153"/>
    </location>
</feature>
<reference evidence="4 5" key="1">
    <citation type="submission" date="2019-08" db="EMBL/GenBank/DDBJ databases">
        <title>In-depth cultivation of the pig gut microbiome towards novel bacterial diversity and tailored functional studies.</title>
        <authorList>
            <person name="Wylensek D."/>
            <person name="Hitch T.C.A."/>
            <person name="Clavel T."/>
        </authorList>
    </citation>
    <scope>NUCLEOTIDE SEQUENCE [LARGE SCALE GENOMIC DNA]</scope>
    <source>
        <strain evidence="4 5">Oil-RF-744-WCA-WT-10</strain>
    </source>
</reference>
<dbReference type="Gene3D" id="3.90.550.10">
    <property type="entry name" value="Spore Coat Polysaccharide Biosynthesis Protein SpsA, Chain A"/>
    <property type="match status" value="1"/>
</dbReference>
<dbReference type="InterPro" id="IPR001228">
    <property type="entry name" value="IspD"/>
</dbReference>
<feature type="site" description="Transition state stabilizer" evidence="3">
    <location>
        <position position="22"/>
    </location>
</feature>
<dbReference type="UniPathway" id="UPA00056">
    <property type="reaction ID" value="UER00093"/>
</dbReference>
<dbReference type="HAMAP" id="MF_00108">
    <property type="entry name" value="IspD"/>
    <property type="match status" value="1"/>
</dbReference>
<dbReference type="EMBL" id="VULT01000016">
    <property type="protein sequence ID" value="MSS18118.1"/>
    <property type="molecule type" value="Genomic_DNA"/>
</dbReference>
<comment type="pathway">
    <text evidence="3">Isoprenoid biosynthesis; isopentenyl diphosphate biosynthesis via DXP pathway; isopentenyl diphosphate from 1-deoxy-D-xylulose 5-phosphate: step 2/6.</text>
</comment>
<dbReference type="NCBIfam" id="TIGR00453">
    <property type="entry name" value="ispD"/>
    <property type="match status" value="1"/>
</dbReference>
<feature type="site" description="Positions MEP for the nucleophilic attack" evidence="3">
    <location>
        <position position="207"/>
    </location>
</feature>
<proteinExistence type="inferred from homology"/>